<evidence type="ECO:0000313" key="3">
    <source>
        <dbReference type="Proteomes" id="UP001589688"/>
    </source>
</evidence>
<organism evidence="2 3">
    <name type="scientific">Hallella seregens ATCC 51272</name>
    <dbReference type="NCBI Taxonomy" id="1336250"/>
    <lineage>
        <taxon>Bacteria</taxon>
        <taxon>Pseudomonadati</taxon>
        <taxon>Bacteroidota</taxon>
        <taxon>Bacteroidia</taxon>
        <taxon>Bacteroidales</taxon>
        <taxon>Prevotellaceae</taxon>
        <taxon>Hallella</taxon>
    </lineage>
</organism>
<keyword evidence="1" id="KW-0732">Signal</keyword>
<evidence type="ECO:0008006" key="4">
    <source>
        <dbReference type="Google" id="ProtNLM"/>
    </source>
</evidence>
<protein>
    <recommendedName>
        <fullName evidence="4">F5/8 type C domain-containing protein</fullName>
    </recommendedName>
</protein>
<dbReference type="Gene3D" id="2.60.120.260">
    <property type="entry name" value="Galactose-binding domain-like"/>
    <property type="match status" value="1"/>
</dbReference>
<name>A0ABV5ZG22_9BACT</name>
<comment type="caution">
    <text evidence="2">The sequence shown here is derived from an EMBL/GenBank/DDBJ whole genome shotgun (WGS) entry which is preliminary data.</text>
</comment>
<gene>
    <name evidence="2" type="ORF">ACFFK8_00405</name>
</gene>
<dbReference type="Proteomes" id="UP001589688">
    <property type="component" value="Unassembled WGS sequence"/>
</dbReference>
<dbReference type="SUPFAM" id="SSF49785">
    <property type="entry name" value="Galactose-binding domain-like"/>
    <property type="match status" value="1"/>
</dbReference>
<dbReference type="EMBL" id="JBHLZF010000001">
    <property type="protein sequence ID" value="MFB9896322.1"/>
    <property type="molecule type" value="Genomic_DNA"/>
</dbReference>
<feature type="signal peptide" evidence="1">
    <location>
        <begin position="1"/>
        <end position="29"/>
    </location>
</feature>
<dbReference type="RefSeq" id="WP_027952019.1">
    <property type="nucleotide sequence ID" value="NZ_JADU01000010.1"/>
</dbReference>
<feature type="chain" id="PRO_5047184161" description="F5/8 type C domain-containing protein" evidence="1">
    <location>
        <begin position="30"/>
        <end position="857"/>
    </location>
</feature>
<accession>A0ABV5ZG22</accession>
<keyword evidence="3" id="KW-1185">Reference proteome</keyword>
<evidence type="ECO:0000313" key="2">
    <source>
        <dbReference type="EMBL" id="MFB9896322.1"/>
    </source>
</evidence>
<sequence length="857" mass="96263">MMRPKNLLQNSANRLLGLAMSFFAVSAMGACVEITDKVWKMGASVQSESNPVSLINDGNANTNAPYWSTLHGEDFYGTYEYVELQWETNCVLDKIQVYWATEDGDINLPTDAYIAYWNGKRWVKSVGIDGINRRGVSNTMLNFTSNRVRIYMKGDKGCGIREVNVYGEVTAGCIAAKLSAPSSAIPYYIGKPVTLMPSVVLPDGVTEEGRWEWMLPDGTVANTPSVVADGLGKYTVTYERECGRQTSLTYTLYDPLVSYEWPAYSPTLSYDYRSEYPALKAPTKFLPENNNQKGYMADGWWAVAWGDKTSKYVTETAKKNLLAKMNEDFAYFRDEMGWPPDKRARNGYYSTVYVYGSGLYSDPADSTARGGWQGATWYDGGSWPMVNISYYPIACFDPAFTYDKYYGSSVTDQTFQQNACVHEGIHAIFADLEGCKQSAWYQEAGNTWLQAEAEVRKTGTIPTSMGYLSAGNMIAPFMPIGCYSGWLLDDSFGGPSAEGVNMYNGSQQVCTWRNLLGGVQYGELFPHFVSEILGKGSIPWIWRYCKSRVLEGMADSLGENQMRHLILEYRARQAMLDVGVWANACLKLLNDNWLVNIKQEWAPYWKSVKVWQATPYANMYKCNETDSVGWYYPEYRTTPGWSGANQIPLHVEGKKGNTVSIHFKPLDSNMVCMLCYRSKRGKRYYSQPVEGEGDVVMTLQEQPANDVVIAVVCNTDYIYVNDETRKHHFDYRLKMGENVYQPAKAQMKWYAYNSSLTDPTFKKSTGIDNIVANEATKFELVLDKTVVSPGDNIPLSIKAAGRYQIPVVMYSVAGKAIYSQSFMRDGDYHVPCNISKGVYVLRASNGHSSSAVKILVE</sequence>
<dbReference type="PROSITE" id="PS51257">
    <property type="entry name" value="PROKAR_LIPOPROTEIN"/>
    <property type="match status" value="1"/>
</dbReference>
<dbReference type="InterPro" id="IPR008979">
    <property type="entry name" value="Galactose-bd-like_sf"/>
</dbReference>
<evidence type="ECO:0000256" key="1">
    <source>
        <dbReference type="SAM" id="SignalP"/>
    </source>
</evidence>
<proteinExistence type="predicted"/>
<reference evidence="2 3" key="1">
    <citation type="submission" date="2024-09" db="EMBL/GenBank/DDBJ databases">
        <authorList>
            <person name="Sun Q."/>
            <person name="Mori K."/>
        </authorList>
    </citation>
    <scope>NUCLEOTIDE SEQUENCE [LARGE SCALE GENOMIC DNA]</scope>
    <source>
        <strain evidence="2 3">ATCC 51272</strain>
    </source>
</reference>